<protein>
    <recommendedName>
        <fullName evidence="1">DUF2090 domain-containing protein</fullName>
    </recommendedName>
</protein>
<name>K8W718_9GAMM</name>
<dbReference type="Proteomes" id="UP000010290">
    <property type="component" value="Chromosome"/>
</dbReference>
<evidence type="ECO:0000259" key="1">
    <source>
        <dbReference type="Pfam" id="PF09863"/>
    </source>
</evidence>
<proteinExistence type="predicted"/>
<organism evidence="2 3">
    <name type="scientific">Providencia sneebia DSM 19967</name>
    <dbReference type="NCBI Taxonomy" id="1141660"/>
    <lineage>
        <taxon>Bacteria</taxon>
        <taxon>Pseudomonadati</taxon>
        <taxon>Pseudomonadota</taxon>
        <taxon>Gammaproteobacteria</taxon>
        <taxon>Enterobacterales</taxon>
        <taxon>Morganellaceae</taxon>
        <taxon>Providencia</taxon>
    </lineage>
</organism>
<dbReference type="InterPro" id="IPR018659">
    <property type="entry name" value="DUF2090"/>
</dbReference>
<evidence type="ECO:0000313" key="3">
    <source>
        <dbReference type="Proteomes" id="UP000010290"/>
    </source>
</evidence>
<reference evidence="2 3" key="1">
    <citation type="journal article" date="2012" name="BMC Genomics">
        <title>Comparative genomics of bacteria in the genus Providencia isolated from wild Drosophila melanogaster.</title>
        <authorList>
            <person name="Galac M.R."/>
            <person name="Lazzaro B.P."/>
        </authorList>
    </citation>
    <scope>NUCLEOTIDE SEQUENCE [LARGE SCALE GENOMIC DNA]</scope>
    <source>
        <strain evidence="2 3">DSM 19967</strain>
    </source>
</reference>
<gene>
    <name evidence="2" type="ORF">OO7_11854</name>
</gene>
<evidence type="ECO:0000313" key="2">
    <source>
        <dbReference type="EMBL" id="EKT55671.1"/>
    </source>
</evidence>
<accession>K8W718</accession>
<comment type="caution">
    <text evidence="2">The sequence shown here is derived from an EMBL/GenBank/DDBJ whole genome shotgun (WGS) entry which is preliminary data.</text>
</comment>
<dbReference type="HOGENOM" id="CLU_3172061_0_0_6"/>
<keyword evidence="3" id="KW-1185">Reference proteome</keyword>
<feature type="domain" description="DUF2090" evidence="1">
    <location>
        <begin position="1"/>
        <end position="46"/>
    </location>
</feature>
<dbReference type="EMBL" id="AKKN01000010">
    <property type="protein sequence ID" value="EKT55671.1"/>
    <property type="molecule type" value="Genomic_DNA"/>
</dbReference>
<dbReference type="AlphaFoldDB" id="K8W718"/>
<sequence length="47" mass="5500">MKGFAVGRTLFGKPSFAWMKGEIDDDELVQKIKSNYLNLIALWRQRK</sequence>
<dbReference type="PATRIC" id="fig|1141660.3.peg.2363"/>
<dbReference type="Pfam" id="PF09863">
    <property type="entry name" value="DUF2090"/>
    <property type="match status" value="1"/>
</dbReference>